<name>A0A813N0A9_9BILA</name>
<evidence type="ECO:0000256" key="1">
    <source>
        <dbReference type="ARBA" id="ARBA00022473"/>
    </source>
</evidence>
<dbReference type="PANTHER" id="PTHR24049">
    <property type="entry name" value="CRUMBS FAMILY MEMBER"/>
    <property type="match status" value="1"/>
</dbReference>
<dbReference type="GO" id="GO:0009887">
    <property type="term" value="P:animal organ morphogenesis"/>
    <property type="evidence" value="ECO:0007669"/>
    <property type="project" value="UniProtKB-ARBA"/>
</dbReference>
<dbReference type="OrthoDB" id="6516201at2759"/>
<dbReference type="PANTHER" id="PTHR24049:SF29">
    <property type="entry name" value="EGF-LIKE DOMAIN-CONTAINING PROTEIN"/>
    <property type="match status" value="1"/>
</dbReference>
<feature type="domain" description="EGF-like" evidence="10">
    <location>
        <begin position="182"/>
        <end position="223"/>
    </location>
</feature>
<keyword evidence="4" id="KW-0677">Repeat</keyword>
<dbReference type="FunFam" id="2.10.25.10:FF:000172">
    <property type="entry name" value="FAT atypical cadherin 3"/>
    <property type="match status" value="1"/>
</dbReference>
<dbReference type="GO" id="GO:0016358">
    <property type="term" value="P:dendrite development"/>
    <property type="evidence" value="ECO:0007669"/>
    <property type="project" value="UniProtKB-ARBA"/>
</dbReference>
<feature type="signal peptide" evidence="9">
    <location>
        <begin position="1"/>
        <end position="17"/>
    </location>
</feature>
<feature type="compositionally biased region" description="Polar residues" evidence="8">
    <location>
        <begin position="285"/>
        <end position="305"/>
    </location>
</feature>
<dbReference type="AlphaFoldDB" id="A0A813N0A9"/>
<feature type="region of interest" description="Disordered" evidence="8">
    <location>
        <begin position="280"/>
        <end position="305"/>
    </location>
</feature>
<keyword evidence="6" id="KW-0325">Glycoprotein</keyword>
<evidence type="ECO:0000256" key="8">
    <source>
        <dbReference type="SAM" id="MobiDB-lite"/>
    </source>
</evidence>
<feature type="disulfide bond" evidence="7">
    <location>
        <begin position="170"/>
        <end position="179"/>
    </location>
</feature>
<evidence type="ECO:0000256" key="4">
    <source>
        <dbReference type="ARBA" id="ARBA00022737"/>
    </source>
</evidence>
<keyword evidence="2 7" id="KW-0245">EGF-like domain</keyword>
<dbReference type="Proteomes" id="UP000663879">
    <property type="component" value="Unassembled WGS sequence"/>
</dbReference>
<keyword evidence="3 9" id="KW-0732">Signal</keyword>
<feature type="domain" description="EGF-like" evidence="10">
    <location>
        <begin position="143"/>
        <end position="180"/>
    </location>
</feature>
<evidence type="ECO:0000259" key="11">
    <source>
        <dbReference type="PROSITE" id="PS50940"/>
    </source>
</evidence>
<dbReference type="SMART" id="SM00494">
    <property type="entry name" value="ChtBD2"/>
    <property type="match status" value="2"/>
</dbReference>
<dbReference type="Pfam" id="PF01607">
    <property type="entry name" value="CBM_14"/>
    <property type="match status" value="2"/>
</dbReference>
<evidence type="ECO:0000256" key="9">
    <source>
        <dbReference type="SAM" id="SignalP"/>
    </source>
</evidence>
<evidence type="ECO:0000256" key="3">
    <source>
        <dbReference type="ARBA" id="ARBA00022729"/>
    </source>
</evidence>
<dbReference type="GO" id="GO:0008061">
    <property type="term" value="F:chitin binding"/>
    <property type="evidence" value="ECO:0007669"/>
    <property type="project" value="InterPro"/>
</dbReference>
<dbReference type="Gene3D" id="2.10.25.10">
    <property type="entry name" value="Laminin"/>
    <property type="match status" value="1"/>
</dbReference>
<reference evidence="12" key="1">
    <citation type="submission" date="2021-02" db="EMBL/GenBank/DDBJ databases">
        <authorList>
            <person name="Nowell W R."/>
        </authorList>
    </citation>
    <scope>NUCLEOTIDE SEQUENCE</scope>
    <source>
        <strain evidence="12">Ploen Becks lab</strain>
    </source>
</reference>
<comment type="caution">
    <text evidence="12">The sequence shown here is derived from an EMBL/GenBank/DDBJ whole genome shotgun (WGS) entry which is preliminary data.</text>
</comment>
<evidence type="ECO:0000256" key="5">
    <source>
        <dbReference type="ARBA" id="ARBA00023157"/>
    </source>
</evidence>
<evidence type="ECO:0000256" key="7">
    <source>
        <dbReference type="PROSITE-ProRule" id="PRU00076"/>
    </source>
</evidence>
<dbReference type="PROSITE" id="PS00022">
    <property type="entry name" value="EGF_1"/>
    <property type="match status" value="1"/>
</dbReference>
<feature type="chain" id="PRO_5032702278" evidence="9">
    <location>
        <begin position="18"/>
        <end position="305"/>
    </location>
</feature>
<dbReference type="Pfam" id="PF00008">
    <property type="entry name" value="EGF"/>
    <property type="match status" value="1"/>
</dbReference>
<dbReference type="GO" id="GO:0048646">
    <property type="term" value="P:anatomical structure formation involved in morphogenesis"/>
    <property type="evidence" value="ECO:0007669"/>
    <property type="project" value="UniProtKB-ARBA"/>
</dbReference>
<evidence type="ECO:0000259" key="10">
    <source>
        <dbReference type="PROSITE" id="PS50026"/>
    </source>
</evidence>
<dbReference type="InterPro" id="IPR051022">
    <property type="entry name" value="Notch_Cell-Fate_Det"/>
</dbReference>
<dbReference type="InterPro" id="IPR036508">
    <property type="entry name" value="Chitin-bd_dom_sf"/>
</dbReference>
<dbReference type="GO" id="GO:0001764">
    <property type="term" value="P:neuron migration"/>
    <property type="evidence" value="ECO:0007669"/>
    <property type="project" value="UniProtKB-ARBA"/>
</dbReference>
<dbReference type="CDD" id="cd00054">
    <property type="entry name" value="EGF_CA"/>
    <property type="match status" value="1"/>
</dbReference>
<dbReference type="PROSITE" id="PS01186">
    <property type="entry name" value="EGF_2"/>
    <property type="match status" value="1"/>
</dbReference>
<sequence length="305" mass="34637">MILETLVFIIIGSFASGNYIQRPVYNRPLYPPPQPPPLTNFQPPYQQPHYVNYPLPQQRPVPIPLPSNPVPIHQLIYHLTTPIYKTPIDVVLKGGKCIDRTPHPQNPHQYISCLPDGDYVIMDCPDGLVFNKYLDRCDYNANEISPCVSQPCSHGGRCVELPDHKYKCECLKGFNGDNCEIAPDICAMNPCGPNGECHSMPVNSPIPFYCTCFDDRLYGLGCNRNSKPNPCHLSELSESYFKVSIDPALFIHCDGTRLHMKFCPRPLVFSTRDNVCDWESHEHSNPQSQSNTQPEQKYQNNNNLY</sequence>
<proteinExistence type="predicted"/>
<protein>
    <submittedName>
        <fullName evidence="12">Uncharacterized protein</fullName>
    </submittedName>
</protein>
<dbReference type="SUPFAM" id="SSF57196">
    <property type="entry name" value="EGF/Laminin"/>
    <property type="match status" value="1"/>
</dbReference>
<evidence type="ECO:0000313" key="12">
    <source>
        <dbReference type="EMBL" id="CAF0732348.1"/>
    </source>
</evidence>
<keyword evidence="1" id="KW-0217">Developmental protein</keyword>
<comment type="caution">
    <text evidence="7">Lacks conserved residue(s) required for the propagation of feature annotation.</text>
</comment>
<dbReference type="EMBL" id="CAJNOC010000244">
    <property type="protein sequence ID" value="CAF0732348.1"/>
    <property type="molecule type" value="Genomic_DNA"/>
</dbReference>
<dbReference type="PROSITE" id="PS50026">
    <property type="entry name" value="EGF_3"/>
    <property type="match status" value="2"/>
</dbReference>
<evidence type="ECO:0000256" key="2">
    <source>
        <dbReference type="ARBA" id="ARBA00022536"/>
    </source>
</evidence>
<dbReference type="GO" id="GO:0005576">
    <property type="term" value="C:extracellular region"/>
    <property type="evidence" value="ECO:0007669"/>
    <property type="project" value="InterPro"/>
</dbReference>
<dbReference type="SUPFAM" id="SSF57625">
    <property type="entry name" value="Invertebrate chitin-binding proteins"/>
    <property type="match status" value="2"/>
</dbReference>
<dbReference type="Gene3D" id="2.170.140.10">
    <property type="entry name" value="Chitin binding domain"/>
    <property type="match status" value="2"/>
</dbReference>
<keyword evidence="13" id="KW-1185">Reference proteome</keyword>
<keyword evidence="5 7" id="KW-1015">Disulfide bond</keyword>
<evidence type="ECO:0000313" key="13">
    <source>
        <dbReference type="Proteomes" id="UP000663879"/>
    </source>
</evidence>
<dbReference type="PROSITE" id="PS50940">
    <property type="entry name" value="CHIT_BIND_II"/>
    <property type="match status" value="1"/>
</dbReference>
<dbReference type="InterPro" id="IPR000742">
    <property type="entry name" value="EGF"/>
</dbReference>
<dbReference type="GO" id="GO:0043005">
    <property type="term" value="C:neuron projection"/>
    <property type="evidence" value="ECO:0007669"/>
    <property type="project" value="UniProtKB-ARBA"/>
</dbReference>
<dbReference type="SMART" id="SM00181">
    <property type="entry name" value="EGF"/>
    <property type="match status" value="2"/>
</dbReference>
<organism evidence="12 13">
    <name type="scientific">Brachionus calyciflorus</name>
    <dbReference type="NCBI Taxonomy" id="104777"/>
    <lineage>
        <taxon>Eukaryota</taxon>
        <taxon>Metazoa</taxon>
        <taxon>Spiralia</taxon>
        <taxon>Gnathifera</taxon>
        <taxon>Rotifera</taxon>
        <taxon>Eurotatoria</taxon>
        <taxon>Monogononta</taxon>
        <taxon>Pseudotrocha</taxon>
        <taxon>Ploima</taxon>
        <taxon>Brachionidae</taxon>
        <taxon>Brachionus</taxon>
    </lineage>
</organism>
<dbReference type="InterPro" id="IPR002557">
    <property type="entry name" value="Chitin-bd_dom"/>
</dbReference>
<accession>A0A813N0A9</accession>
<dbReference type="GO" id="GO:0048667">
    <property type="term" value="P:cell morphogenesis involved in neuron differentiation"/>
    <property type="evidence" value="ECO:0007669"/>
    <property type="project" value="UniProtKB-ARBA"/>
</dbReference>
<gene>
    <name evidence="12" type="ORF">OXX778_LOCUS2917</name>
</gene>
<feature type="domain" description="Chitin-binding type-2" evidence="11">
    <location>
        <begin position="94"/>
        <end position="149"/>
    </location>
</feature>
<evidence type="ECO:0000256" key="6">
    <source>
        <dbReference type="ARBA" id="ARBA00023180"/>
    </source>
</evidence>